<dbReference type="EMBL" id="JBHSEF010000006">
    <property type="protein sequence ID" value="MFC4353522.1"/>
    <property type="molecule type" value="Genomic_DNA"/>
</dbReference>
<comment type="caution">
    <text evidence="1">The sequence shown here is derived from an EMBL/GenBank/DDBJ whole genome shotgun (WGS) entry which is preliminary data.</text>
</comment>
<gene>
    <name evidence="1" type="ORF">ACFO0S_00405</name>
</gene>
<evidence type="ECO:0000313" key="2">
    <source>
        <dbReference type="Proteomes" id="UP001595733"/>
    </source>
</evidence>
<sequence length="76" mass="9062">MKLKHLATRGVNIHVFEIERKQTSEKLFALVNTEQMTIELSEFADQFYKFGYFTNPIHLTEVEYRKIVKIVENEII</sequence>
<protein>
    <submittedName>
        <fullName evidence="1">Uncharacterized protein</fullName>
    </submittedName>
</protein>
<accession>A0ABV8UQF8</accession>
<organism evidence="1 2">
    <name type="scientific">Chryseomicrobium palamuruense</name>
    <dbReference type="NCBI Taxonomy" id="682973"/>
    <lineage>
        <taxon>Bacteria</taxon>
        <taxon>Bacillati</taxon>
        <taxon>Bacillota</taxon>
        <taxon>Bacilli</taxon>
        <taxon>Bacillales</taxon>
        <taxon>Caryophanaceae</taxon>
        <taxon>Chryseomicrobium</taxon>
    </lineage>
</organism>
<reference evidence="2" key="1">
    <citation type="journal article" date="2019" name="Int. J. Syst. Evol. Microbiol.">
        <title>The Global Catalogue of Microorganisms (GCM) 10K type strain sequencing project: providing services to taxonomists for standard genome sequencing and annotation.</title>
        <authorList>
            <consortium name="The Broad Institute Genomics Platform"/>
            <consortium name="The Broad Institute Genome Sequencing Center for Infectious Disease"/>
            <person name="Wu L."/>
            <person name="Ma J."/>
        </authorList>
    </citation>
    <scope>NUCLEOTIDE SEQUENCE [LARGE SCALE GENOMIC DNA]</scope>
    <source>
        <strain evidence="2">CCUG 50353</strain>
    </source>
</reference>
<name>A0ABV8UQF8_9BACL</name>
<proteinExistence type="predicted"/>
<keyword evidence="2" id="KW-1185">Reference proteome</keyword>
<evidence type="ECO:0000313" key="1">
    <source>
        <dbReference type="EMBL" id="MFC4353522.1"/>
    </source>
</evidence>
<dbReference type="RefSeq" id="WP_378138988.1">
    <property type="nucleotide sequence ID" value="NZ_JBHSEF010000006.1"/>
</dbReference>
<dbReference type="Proteomes" id="UP001595733">
    <property type="component" value="Unassembled WGS sequence"/>
</dbReference>